<dbReference type="InterPro" id="IPR050378">
    <property type="entry name" value="Metallo-dep_Hydrolases_sf"/>
</dbReference>
<evidence type="ECO:0000313" key="4">
    <source>
        <dbReference type="Proteomes" id="UP000095431"/>
    </source>
</evidence>
<dbReference type="InterPro" id="IPR011059">
    <property type="entry name" value="Metal-dep_hydrolase_composite"/>
</dbReference>
<feature type="domain" description="Amidohydrolase-related" evidence="2">
    <location>
        <begin position="25"/>
        <end position="98"/>
    </location>
</feature>
<accession>A0A173ZE70</accession>
<keyword evidence="3" id="KW-0378">Hydrolase</keyword>
<dbReference type="GO" id="GO:0005829">
    <property type="term" value="C:cytosol"/>
    <property type="evidence" value="ECO:0007669"/>
    <property type="project" value="TreeGrafter"/>
</dbReference>
<name>A0A173ZE70_9FIRM</name>
<dbReference type="PANTHER" id="PTHR11647">
    <property type="entry name" value="HYDRANTOINASE/DIHYDROPYRIMIDINASE FAMILY MEMBER"/>
    <property type="match status" value="1"/>
</dbReference>
<evidence type="ECO:0000259" key="2">
    <source>
        <dbReference type="Pfam" id="PF01979"/>
    </source>
</evidence>
<comment type="cofactor">
    <cofactor evidence="1">
        <name>Zn(2+)</name>
        <dbReference type="ChEBI" id="CHEBI:29105"/>
    </cofactor>
</comment>
<protein>
    <submittedName>
        <fullName evidence="3">D-phenylhydantoinase</fullName>
        <ecNumber evidence="3">3.5.2.-</ecNumber>
    </submittedName>
</protein>
<dbReference type="AlphaFoldDB" id="A0A173ZE70"/>
<proteinExistence type="predicted"/>
<dbReference type="SUPFAM" id="SSF51338">
    <property type="entry name" value="Composite domain of metallo-dependent hydrolases"/>
    <property type="match status" value="1"/>
</dbReference>
<evidence type="ECO:0000256" key="1">
    <source>
        <dbReference type="ARBA" id="ARBA00001947"/>
    </source>
</evidence>
<dbReference type="EMBL" id="CYZN01000005">
    <property type="protein sequence ID" value="CUN74531.1"/>
    <property type="molecule type" value="Genomic_DNA"/>
</dbReference>
<dbReference type="InterPro" id="IPR006680">
    <property type="entry name" value="Amidohydro-rel"/>
</dbReference>
<dbReference type="EC" id="3.5.2.-" evidence="3"/>
<evidence type="ECO:0000313" key="3">
    <source>
        <dbReference type="EMBL" id="CUN74531.1"/>
    </source>
</evidence>
<dbReference type="Proteomes" id="UP000095431">
    <property type="component" value="Unassembled WGS sequence"/>
</dbReference>
<gene>
    <name evidence="3" type="primary">hyuA</name>
    <name evidence="3" type="ORF">ERS852478_00965</name>
</gene>
<dbReference type="PANTHER" id="PTHR11647:SF1">
    <property type="entry name" value="COLLAPSIN RESPONSE MEDIATOR PROTEIN"/>
    <property type="match status" value="1"/>
</dbReference>
<dbReference type="Gene3D" id="3.20.20.140">
    <property type="entry name" value="Metal-dependent hydrolases"/>
    <property type="match status" value="1"/>
</dbReference>
<sequence>MTPPLRKQKDTDLLWDGIQTRMLYLFSEGVKKRGLSMKRFVELTSENAARFYHRYPQKGCIQPGSDADLVLITEKENTKIHVENRKSNLDYTIYEGKQLEGKIQIVIKSGQTVYKNGKLNAEKGSGKYLV</sequence>
<dbReference type="Gene3D" id="2.30.40.10">
    <property type="entry name" value="Urease, subunit C, domain 1"/>
    <property type="match status" value="1"/>
</dbReference>
<dbReference type="Pfam" id="PF01979">
    <property type="entry name" value="Amidohydro_1"/>
    <property type="match status" value="1"/>
</dbReference>
<dbReference type="RefSeq" id="WP_055199854.1">
    <property type="nucleotide sequence ID" value="NZ_BTHH01000004.1"/>
</dbReference>
<dbReference type="GO" id="GO:0016812">
    <property type="term" value="F:hydrolase activity, acting on carbon-nitrogen (but not peptide) bonds, in cyclic amides"/>
    <property type="evidence" value="ECO:0007669"/>
    <property type="project" value="TreeGrafter"/>
</dbReference>
<organism evidence="3 4">
    <name type="scientific">Blautia wexlerae</name>
    <dbReference type="NCBI Taxonomy" id="418240"/>
    <lineage>
        <taxon>Bacteria</taxon>
        <taxon>Bacillati</taxon>
        <taxon>Bacillota</taxon>
        <taxon>Clostridia</taxon>
        <taxon>Lachnospirales</taxon>
        <taxon>Lachnospiraceae</taxon>
        <taxon>Blautia</taxon>
    </lineage>
</organism>
<reference evidence="3 4" key="1">
    <citation type="submission" date="2015-09" db="EMBL/GenBank/DDBJ databases">
        <authorList>
            <consortium name="Pathogen Informatics"/>
        </authorList>
    </citation>
    <scope>NUCLEOTIDE SEQUENCE [LARGE SCALE GENOMIC DNA]</scope>
    <source>
        <strain evidence="3 4">2789STDY5834863</strain>
    </source>
</reference>